<evidence type="ECO:0000256" key="1">
    <source>
        <dbReference type="ARBA" id="ARBA00022426"/>
    </source>
</evidence>
<evidence type="ECO:0000256" key="2">
    <source>
        <dbReference type="ARBA" id="ARBA00022448"/>
    </source>
</evidence>
<evidence type="ECO:0000256" key="7">
    <source>
        <dbReference type="ARBA" id="ARBA00023065"/>
    </source>
</evidence>
<keyword evidence="2 10" id="KW-0813">Transport</keyword>
<comment type="subunit">
    <text evidence="10">Forms an energy-coupling factor (ECF) transporter complex composed of an ATP-binding protein (A component, CbiO), a transmembrane protein (T component, CbiQ) and 2 possible substrate-capture proteins (S components, CbiM and CbiN) of unknown stoichimetry.</text>
</comment>
<keyword evidence="5 10" id="KW-0812">Transmembrane</keyword>
<evidence type="ECO:0000313" key="11">
    <source>
        <dbReference type="EMBL" id="PSB54759.1"/>
    </source>
</evidence>
<evidence type="ECO:0000256" key="10">
    <source>
        <dbReference type="HAMAP-Rule" id="MF_00330"/>
    </source>
</evidence>
<keyword evidence="6 10" id="KW-1133">Transmembrane helix</keyword>
<comment type="caution">
    <text evidence="10">Lacks conserved residue(s) required for the propagation of feature annotation.</text>
</comment>
<dbReference type="Proteomes" id="UP000238937">
    <property type="component" value="Unassembled WGS sequence"/>
</dbReference>
<evidence type="ECO:0000256" key="3">
    <source>
        <dbReference type="ARBA" id="ARBA00022475"/>
    </source>
</evidence>
<evidence type="ECO:0000313" key="12">
    <source>
        <dbReference type="Proteomes" id="UP000238937"/>
    </source>
</evidence>
<keyword evidence="1 10" id="KW-0171">Cobalt transport</keyword>
<keyword evidence="3 10" id="KW-1003">Cell membrane</keyword>
<comment type="subcellular location">
    <subcellularLocation>
        <location evidence="10">Cell membrane</location>
        <topology evidence="10">Multi-pass membrane protein</topology>
    </subcellularLocation>
</comment>
<evidence type="ECO:0000256" key="9">
    <source>
        <dbReference type="ARBA" id="ARBA00023285"/>
    </source>
</evidence>
<gene>
    <name evidence="10" type="primary">cbiN</name>
    <name evidence="11" type="ORF">C7B77_17165</name>
</gene>
<keyword evidence="9 10" id="KW-0170">Cobalt</keyword>
<name>A0A2T1GBN9_9CYAN</name>
<dbReference type="HAMAP" id="MF_00330">
    <property type="entry name" value="CbiN"/>
    <property type="match status" value="1"/>
</dbReference>
<evidence type="ECO:0000256" key="8">
    <source>
        <dbReference type="ARBA" id="ARBA00023136"/>
    </source>
</evidence>
<protein>
    <recommendedName>
        <fullName evidence="10">Cobalt transport protein CbiN</fullName>
    </recommendedName>
    <alternativeName>
        <fullName evidence="10">Energy-coupling factor transporter probable substrate-capture protein CbiN</fullName>
        <shortName evidence="10">ECF transporter S component CbiN</shortName>
    </alternativeName>
</protein>
<evidence type="ECO:0000256" key="4">
    <source>
        <dbReference type="ARBA" id="ARBA00022573"/>
    </source>
</evidence>
<accession>A0A2T1GBN9</accession>
<keyword evidence="4 10" id="KW-0169">Cobalamin biosynthesis</keyword>
<organism evidence="11 12">
    <name type="scientific">Chamaesiphon polymorphus CCALA 037</name>
    <dbReference type="NCBI Taxonomy" id="2107692"/>
    <lineage>
        <taxon>Bacteria</taxon>
        <taxon>Bacillati</taxon>
        <taxon>Cyanobacteriota</taxon>
        <taxon>Cyanophyceae</taxon>
        <taxon>Gomontiellales</taxon>
        <taxon>Chamaesiphonaceae</taxon>
        <taxon>Chamaesiphon</taxon>
    </lineage>
</organism>
<comment type="caution">
    <text evidence="11">The sequence shown here is derived from an EMBL/GenBank/DDBJ whole genome shotgun (WGS) entry which is preliminary data.</text>
</comment>
<dbReference type="UniPathway" id="UPA00148"/>
<dbReference type="RefSeq" id="WP_106307401.1">
    <property type="nucleotide sequence ID" value="NZ_PVWO01000235.1"/>
</dbReference>
<dbReference type="PANTHER" id="PTHR38662:SF1">
    <property type="entry name" value="COBALT TRANSPORT PROTEIN CBIN"/>
    <property type="match status" value="1"/>
</dbReference>
<dbReference type="OrthoDB" id="1551318at2"/>
<evidence type="ECO:0000256" key="6">
    <source>
        <dbReference type="ARBA" id="ARBA00022989"/>
    </source>
</evidence>
<dbReference type="InterPro" id="IPR003705">
    <property type="entry name" value="CbiN"/>
</dbReference>
<reference evidence="11 12" key="1">
    <citation type="submission" date="2018-03" db="EMBL/GenBank/DDBJ databases">
        <title>The ancient ancestry and fast evolution of plastids.</title>
        <authorList>
            <person name="Moore K.R."/>
            <person name="Magnabosco C."/>
            <person name="Momper L."/>
            <person name="Gold D.A."/>
            <person name="Bosak T."/>
            <person name="Fournier G.P."/>
        </authorList>
    </citation>
    <scope>NUCLEOTIDE SEQUENCE [LARGE SCALE GENOMIC DNA]</scope>
    <source>
        <strain evidence="11 12">CCALA 037</strain>
    </source>
</reference>
<dbReference type="Pfam" id="PF02553">
    <property type="entry name" value="CbiN"/>
    <property type="match status" value="1"/>
</dbReference>
<keyword evidence="7 10" id="KW-0406">Ion transport</keyword>
<proteinExistence type="inferred from homology"/>
<dbReference type="GO" id="GO:0009236">
    <property type="term" value="P:cobalamin biosynthetic process"/>
    <property type="evidence" value="ECO:0007669"/>
    <property type="project" value="UniProtKB-UniRule"/>
</dbReference>
<keyword evidence="8 10" id="KW-0472">Membrane</keyword>
<comment type="pathway">
    <text evidence="10">Cofactor biosynthesis; adenosylcobalamin biosynthesis.</text>
</comment>
<dbReference type="AlphaFoldDB" id="A0A2T1GBN9"/>
<comment type="function">
    <text evidence="10">Part of the energy-coupling factor (ECF) transporter complex CbiMNOQ involved in cobalt import.</text>
</comment>
<dbReference type="GO" id="GO:0005886">
    <property type="term" value="C:plasma membrane"/>
    <property type="evidence" value="ECO:0007669"/>
    <property type="project" value="UniProtKB-SubCell"/>
</dbReference>
<comment type="similarity">
    <text evidence="10">Belongs to the CbiN family.</text>
</comment>
<dbReference type="EMBL" id="PVWO01000235">
    <property type="protein sequence ID" value="PSB54759.1"/>
    <property type="molecule type" value="Genomic_DNA"/>
</dbReference>
<evidence type="ECO:0000256" key="5">
    <source>
        <dbReference type="ARBA" id="ARBA00022692"/>
    </source>
</evidence>
<feature type="transmembrane region" description="Helical" evidence="10">
    <location>
        <begin position="66"/>
        <end position="86"/>
    </location>
</feature>
<dbReference type="PANTHER" id="PTHR38662">
    <property type="entry name" value="COBALT TRANSPORT PROTEIN CBIN"/>
    <property type="match status" value="1"/>
</dbReference>
<keyword evidence="12" id="KW-1185">Reference proteome</keyword>
<dbReference type="NCBIfam" id="NF002780">
    <property type="entry name" value="PRK02898.1"/>
    <property type="match status" value="1"/>
</dbReference>
<sequence>MQKPSINVWLLTGAAMLSLAPVLIHQGKEFKATDSINITAIEQVKPSYKPWFEPIVKPSGGEVETFLFATQAAIGSGVTCYILGLYKGRTERRKAEEVPTPVEYRD</sequence>
<dbReference type="GO" id="GO:0015087">
    <property type="term" value="F:cobalt ion transmembrane transporter activity"/>
    <property type="evidence" value="ECO:0007669"/>
    <property type="project" value="UniProtKB-UniRule"/>
</dbReference>